<keyword evidence="6" id="KW-0539">Nucleus</keyword>
<dbReference type="InterPro" id="IPR001878">
    <property type="entry name" value="Znf_CCHC"/>
</dbReference>
<evidence type="ECO:0000256" key="6">
    <source>
        <dbReference type="ARBA" id="ARBA00023242"/>
    </source>
</evidence>
<dbReference type="PANTHER" id="PTHR13316">
    <property type="entry name" value="ZINC FINGER, CCHC DOMAIN CONTAINING 8"/>
    <property type="match status" value="1"/>
</dbReference>
<dbReference type="KEGG" id="dhe:111604085"/>
<gene>
    <name evidence="11" type="primary">LOC111604085</name>
</gene>
<evidence type="ECO:0000256" key="7">
    <source>
        <dbReference type="PROSITE-ProRule" id="PRU00047"/>
    </source>
</evidence>
<dbReference type="GeneID" id="111604085"/>
<feature type="domain" description="CCHC-type" evidence="9">
    <location>
        <begin position="175"/>
        <end position="190"/>
    </location>
</feature>
<dbReference type="GO" id="GO:0003723">
    <property type="term" value="F:RNA binding"/>
    <property type="evidence" value="ECO:0007669"/>
    <property type="project" value="TreeGrafter"/>
</dbReference>
<reference evidence="11" key="1">
    <citation type="submission" date="2025-08" db="UniProtKB">
        <authorList>
            <consortium name="RefSeq"/>
        </authorList>
    </citation>
    <scope>IDENTIFICATION</scope>
    <source>
        <strain evidence="11">15085-1641.00</strain>
        <tissue evidence="11">Whole body</tissue>
    </source>
</reference>
<evidence type="ECO:0000256" key="8">
    <source>
        <dbReference type="SAM" id="MobiDB-lite"/>
    </source>
</evidence>
<comment type="similarity">
    <text evidence="2">Belongs to the ZCCHC8 family.</text>
</comment>
<dbReference type="OrthoDB" id="8026949at2759"/>
<dbReference type="Proteomes" id="UP000504633">
    <property type="component" value="Unplaced"/>
</dbReference>
<evidence type="ECO:0000256" key="1">
    <source>
        <dbReference type="ARBA" id="ARBA00004642"/>
    </source>
</evidence>
<evidence type="ECO:0000256" key="5">
    <source>
        <dbReference type="ARBA" id="ARBA00022833"/>
    </source>
</evidence>
<name>A0A6J1MEI6_DROHY</name>
<dbReference type="RefSeq" id="XP_023177743.2">
    <property type="nucleotide sequence ID" value="XM_023321975.2"/>
</dbReference>
<dbReference type="GO" id="GO:0071013">
    <property type="term" value="C:catalytic step 2 spliceosome"/>
    <property type="evidence" value="ECO:0007669"/>
    <property type="project" value="TreeGrafter"/>
</dbReference>
<protein>
    <submittedName>
        <fullName evidence="11">Zinc finger CCHC domain-containing protein 8 homolog isoform X1</fullName>
    </submittedName>
</protein>
<feature type="compositionally biased region" description="Basic and acidic residues" evidence="8">
    <location>
        <begin position="441"/>
        <end position="459"/>
    </location>
</feature>
<evidence type="ECO:0000256" key="2">
    <source>
        <dbReference type="ARBA" id="ARBA00007497"/>
    </source>
</evidence>
<feature type="region of interest" description="Disordered" evidence="8">
    <location>
        <begin position="380"/>
        <end position="414"/>
    </location>
</feature>
<dbReference type="InterPro" id="IPR052115">
    <property type="entry name" value="NEXT_complex_subunit_ZCCHC8"/>
</dbReference>
<organism evidence="10 11">
    <name type="scientific">Drosophila hydei</name>
    <name type="common">Fruit fly</name>
    <dbReference type="NCBI Taxonomy" id="7224"/>
    <lineage>
        <taxon>Eukaryota</taxon>
        <taxon>Metazoa</taxon>
        <taxon>Ecdysozoa</taxon>
        <taxon>Arthropoda</taxon>
        <taxon>Hexapoda</taxon>
        <taxon>Insecta</taxon>
        <taxon>Pterygota</taxon>
        <taxon>Neoptera</taxon>
        <taxon>Endopterygota</taxon>
        <taxon>Diptera</taxon>
        <taxon>Brachycera</taxon>
        <taxon>Muscomorpha</taxon>
        <taxon>Ephydroidea</taxon>
        <taxon>Drosophilidae</taxon>
        <taxon>Drosophila</taxon>
    </lineage>
</organism>
<dbReference type="Pfam" id="PF04046">
    <property type="entry name" value="PSP"/>
    <property type="match status" value="1"/>
</dbReference>
<feature type="compositionally biased region" description="Polar residues" evidence="8">
    <location>
        <begin position="390"/>
        <end position="401"/>
    </location>
</feature>
<evidence type="ECO:0000259" key="9">
    <source>
        <dbReference type="PROSITE" id="PS50158"/>
    </source>
</evidence>
<feature type="region of interest" description="Disordered" evidence="8">
    <location>
        <begin position="433"/>
        <end position="463"/>
    </location>
</feature>
<dbReference type="PROSITE" id="PS50158">
    <property type="entry name" value="ZF_CCHC"/>
    <property type="match status" value="1"/>
</dbReference>
<dbReference type="PANTHER" id="PTHR13316:SF0">
    <property type="entry name" value="ZINC FINGER CCHC DOMAIN-CONTAINING PROTEIN 8"/>
    <property type="match status" value="1"/>
</dbReference>
<evidence type="ECO:0000256" key="4">
    <source>
        <dbReference type="ARBA" id="ARBA00022771"/>
    </source>
</evidence>
<evidence type="ECO:0000313" key="10">
    <source>
        <dbReference type="Proteomes" id="UP000504633"/>
    </source>
</evidence>
<proteinExistence type="inferred from homology"/>
<keyword evidence="3" id="KW-0479">Metal-binding</keyword>
<dbReference type="AlphaFoldDB" id="A0A6J1MEI6"/>
<feature type="compositionally biased region" description="Polar residues" evidence="8">
    <location>
        <begin position="32"/>
        <end position="42"/>
    </location>
</feature>
<keyword evidence="10" id="KW-1185">Reference proteome</keyword>
<keyword evidence="4 7" id="KW-0863">Zinc-finger</keyword>
<sequence>MDQSVIEINDSIITIDSDADVEDGEVLEISTEKTNSAANLQQPPIEEPNETTNHKQNSNATEADLVFEVRFQNVENYDKLQERLLQALESTFAKEKFVYKTTEHKINVHARSESPALDTDLFMIDTSPTSKLNAAQVPSYKRCSAEVLDEETSARKKQKLDAVNKCFRPKSQSACFNCGDTDHSLRECTRPRNQARIQRARKKKVERYHVDTEQRFAHIRPGRISSKTRHAMGFGRGELPFMFYRMRVLGYPPAWLEEAKVQSSGITLFNSDGSEVQAPEQEDGESESFKYDVNKIVEFPGFNVDPGGKFYDDFQHHNVPRLQQHQLKENFIKSLGENVTKGYKRKKLIDLPAPHDASPEAHENDTNLVEHDMDIDDDDDEVQQLKEQPASPSADTSQTVSAVKDEPSKRSVSPTLDDLQAQQAVLLQQLETNTSLNTNKSETKVPQEVEDKGSEDTHTKTAPSQIQIFKAPSIAGTPILKFSIYDKLPVGDNFKVGVSDVINFENLPDSTGKYEQMKDVLKNVRRKMEELQNDED</sequence>
<dbReference type="SMART" id="SM00581">
    <property type="entry name" value="PSP"/>
    <property type="match status" value="1"/>
</dbReference>
<comment type="subcellular location">
    <subcellularLocation>
        <location evidence="1">Nucleus</location>
        <location evidence="1">Nucleoplasm</location>
    </subcellularLocation>
</comment>
<dbReference type="GO" id="GO:0005654">
    <property type="term" value="C:nucleoplasm"/>
    <property type="evidence" value="ECO:0007669"/>
    <property type="project" value="UniProtKB-SubCell"/>
</dbReference>
<feature type="region of interest" description="Disordered" evidence="8">
    <location>
        <begin position="31"/>
        <end position="57"/>
    </location>
</feature>
<dbReference type="InterPro" id="IPR006568">
    <property type="entry name" value="PSP_pro-rich"/>
</dbReference>
<evidence type="ECO:0000256" key="3">
    <source>
        <dbReference type="ARBA" id="ARBA00022723"/>
    </source>
</evidence>
<evidence type="ECO:0000313" key="11">
    <source>
        <dbReference type="RefSeq" id="XP_023177743.2"/>
    </source>
</evidence>
<accession>A0A6J1MEI6</accession>
<dbReference type="GO" id="GO:0008270">
    <property type="term" value="F:zinc ion binding"/>
    <property type="evidence" value="ECO:0007669"/>
    <property type="project" value="UniProtKB-KW"/>
</dbReference>
<keyword evidence="5" id="KW-0862">Zinc</keyword>